<comment type="caution">
    <text evidence="2">The sequence shown here is derived from an EMBL/GenBank/DDBJ whole genome shotgun (WGS) entry which is preliminary data.</text>
</comment>
<accession>A0A4Z2I032</accession>
<sequence length="145" mass="16460">MLVDYVPYGLCIMMDHCVAYRGEQMMKCLSELGTTTPSYLKPPDPLVHPRHPHASSRCPAHHRRSPSVRRAPPARIPVSNRRGELMLLKTQSSWLLMRLLARDAQSVFVNHLTDVEKDIRPTSRSTSVVKSIDHRGWGSHEQNGN</sequence>
<evidence type="ECO:0000256" key="1">
    <source>
        <dbReference type="SAM" id="MobiDB-lite"/>
    </source>
</evidence>
<name>A0A4Z2I032_9TELE</name>
<organism evidence="2 3">
    <name type="scientific">Liparis tanakae</name>
    <name type="common">Tanaka's snailfish</name>
    <dbReference type="NCBI Taxonomy" id="230148"/>
    <lineage>
        <taxon>Eukaryota</taxon>
        <taxon>Metazoa</taxon>
        <taxon>Chordata</taxon>
        <taxon>Craniata</taxon>
        <taxon>Vertebrata</taxon>
        <taxon>Euteleostomi</taxon>
        <taxon>Actinopterygii</taxon>
        <taxon>Neopterygii</taxon>
        <taxon>Teleostei</taxon>
        <taxon>Neoteleostei</taxon>
        <taxon>Acanthomorphata</taxon>
        <taxon>Eupercaria</taxon>
        <taxon>Perciformes</taxon>
        <taxon>Cottioidei</taxon>
        <taxon>Cottales</taxon>
        <taxon>Liparidae</taxon>
        <taxon>Liparis</taxon>
    </lineage>
</organism>
<keyword evidence="3" id="KW-1185">Reference proteome</keyword>
<protein>
    <submittedName>
        <fullName evidence="2">Uncharacterized protein</fullName>
    </submittedName>
</protein>
<evidence type="ECO:0000313" key="2">
    <source>
        <dbReference type="EMBL" id="TNN70945.1"/>
    </source>
</evidence>
<proteinExistence type="predicted"/>
<dbReference type="EMBL" id="SRLO01000156">
    <property type="protein sequence ID" value="TNN70945.1"/>
    <property type="molecule type" value="Genomic_DNA"/>
</dbReference>
<feature type="compositionally biased region" description="Basic residues" evidence="1">
    <location>
        <begin position="48"/>
        <end position="67"/>
    </location>
</feature>
<dbReference type="Proteomes" id="UP000314294">
    <property type="component" value="Unassembled WGS sequence"/>
</dbReference>
<dbReference type="AlphaFoldDB" id="A0A4Z2I032"/>
<feature type="region of interest" description="Disordered" evidence="1">
    <location>
        <begin position="48"/>
        <end position="75"/>
    </location>
</feature>
<gene>
    <name evidence="2" type="ORF">EYF80_018761</name>
</gene>
<feature type="region of interest" description="Disordered" evidence="1">
    <location>
        <begin position="121"/>
        <end position="145"/>
    </location>
</feature>
<evidence type="ECO:0000313" key="3">
    <source>
        <dbReference type="Proteomes" id="UP000314294"/>
    </source>
</evidence>
<reference evidence="2 3" key="1">
    <citation type="submission" date="2019-03" db="EMBL/GenBank/DDBJ databases">
        <title>First draft genome of Liparis tanakae, snailfish: a comprehensive survey of snailfish specific genes.</title>
        <authorList>
            <person name="Kim W."/>
            <person name="Song I."/>
            <person name="Jeong J.-H."/>
            <person name="Kim D."/>
            <person name="Kim S."/>
            <person name="Ryu S."/>
            <person name="Song J.Y."/>
            <person name="Lee S.K."/>
        </authorList>
    </citation>
    <scope>NUCLEOTIDE SEQUENCE [LARGE SCALE GENOMIC DNA]</scope>
    <source>
        <tissue evidence="2">Muscle</tissue>
    </source>
</reference>